<name>A0A918XHY8_9GAMM</name>
<feature type="domain" description="Protein kinase" evidence="6">
    <location>
        <begin position="9"/>
        <end position="266"/>
    </location>
</feature>
<reference evidence="7" key="2">
    <citation type="submission" date="2020-09" db="EMBL/GenBank/DDBJ databases">
        <authorList>
            <person name="Sun Q."/>
            <person name="Kim S."/>
        </authorList>
    </citation>
    <scope>NUCLEOTIDE SEQUENCE</scope>
    <source>
        <strain evidence="7">KCTC 23430</strain>
    </source>
</reference>
<dbReference type="CDD" id="cd14014">
    <property type="entry name" value="STKc_PknB_like"/>
    <property type="match status" value="1"/>
</dbReference>
<evidence type="ECO:0000259" key="6">
    <source>
        <dbReference type="PROSITE" id="PS50011"/>
    </source>
</evidence>
<evidence type="ECO:0000256" key="4">
    <source>
        <dbReference type="PROSITE-ProRule" id="PRU10141"/>
    </source>
</evidence>
<dbReference type="InterPro" id="IPR000719">
    <property type="entry name" value="Prot_kinase_dom"/>
</dbReference>
<dbReference type="InterPro" id="IPR045269">
    <property type="entry name" value="Atg1-like"/>
</dbReference>
<dbReference type="InterPro" id="IPR011009">
    <property type="entry name" value="Kinase-like_dom_sf"/>
</dbReference>
<dbReference type="GO" id="GO:0005524">
    <property type="term" value="F:ATP binding"/>
    <property type="evidence" value="ECO:0007669"/>
    <property type="project" value="UniProtKB-UniRule"/>
</dbReference>
<evidence type="ECO:0000256" key="3">
    <source>
        <dbReference type="PROSITE-ProRule" id="PRU00339"/>
    </source>
</evidence>
<dbReference type="AlphaFoldDB" id="A0A918XHY8"/>
<dbReference type="InterPro" id="IPR017441">
    <property type="entry name" value="Protein_kinase_ATP_BS"/>
</dbReference>
<keyword evidence="2 4" id="KW-0067">ATP-binding</keyword>
<dbReference type="InterPro" id="IPR019734">
    <property type="entry name" value="TPR_rpt"/>
</dbReference>
<dbReference type="SMART" id="SM00220">
    <property type="entry name" value="S_TKc"/>
    <property type="match status" value="1"/>
</dbReference>
<feature type="region of interest" description="Disordered" evidence="5">
    <location>
        <begin position="301"/>
        <end position="347"/>
    </location>
</feature>
<dbReference type="EMBL" id="BMYM01000001">
    <property type="protein sequence ID" value="GHD31500.1"/>
    <property type="molecule type" value="Genomic_DNA"/>
</dbReference>
<dbReference type="PROSITE" id="PS50005">
    <property type="entry name" value="TPR"/>
    <property type="match status" value="1"/>
</dbReference>
<dbReference type="Proteomes" id="UP000644693">
    <property type="component" value="Unassembled WGS sequence"/>
</dbReference>
<reference evidence="7" key="1">
    <citation type="journal article" date="2014" name="Int. J. Syst. Evol. Microbiol.">
        <title>Complete genome sequence of Corynebacterium casei LMG S-19264T (=DSM 44701T), isolated from a smear-ripened cheese.</title>
        <authorList>
            <consortium name="US DOE Joint Genome Institute (JGI-PGF)"/>
            <person name="Walter F."/>
            <person name="Albersmeier A."/>
            <person name="Kalinowski J."/>
            <person name="Ruckert C."/>
        </authorList>
    </citation>
    <scope>NUCLEOTIDE SEQUENCE</scope>
    <source>
        <strain evidence="7">KCTC 23430</strain>
    </source>
</reference>
<protein>
    <recommendedName>
        <fullName evidence="6">Protein kinase domain-containing protein</fullName>
    </recommendedName>
</protein>
<organism evidence="7 8">
    <name type="scientific">Parahalioglobus pacificus</name>
    <dbReference type="NCBI Taxonomy" id="930806"/>
    <lineage>
        <taxon>Bacteria</taxon>
        <taxon>Pseudomonadati</taxon>
        <taxon>Pseudomonadota</taxon>
        <taxon>Gammaproteobacteria</taxon>
        <taxon>Cellvibrionales</taxon>
        <taxon>Halieaceae</taxon>
        <taxon>Parahalioglobus</taxon>
    </lineage>
</organism>
<feature type="repeat" description="TPR" evidence="3">
    <location>
        <begin position="766"/>
        <end position="799"/>
    </location>
</feature>
<dbReference type="InterPro" id="IPR008271">
    <property type="entry name" value="Ser/Thr_kinase_AS"/>
</dbReference>
<keyword evidence="1 4" id="KW-0547">Nucleotide-binding</keyword>
<evidence type="ECO:0000256" key="1">
    <source>
        <dbReference type="ARBA" id="ARBA00022741"/>
    </source>
</evidence>
<dbReference type="SUPFAM" id="SSF56112">
    <property type="entry name" value="Protein kinase-like (PK-like)"/>
    <property type="match status" value="1"/>
</dbReference>
<evidence type="ECO:0000313" key="8">
    <source>
        <dbReference type="Proteomes" id="UP000644693"/>
    </source>
</evidence>
<dbReference type="RefSeq" id="WP_189476720.1">
    <property type="nucleotide sequence ID" value="NZ_BMYM01000001.1"/>
</dbReference>
<evidence type="ECO:0000256" key="2">
    <source>
        <dbReference type="ARBA" id="ARBA00022840"/>
    </source>
</evidence>
<keyword evidence="8" id="KW-1185">Reference proteome</keyword>
<dbReference type="Gene3D" id="1.10.510.10">
    <property type="entry name" value="Transferase(Phosphotransferase) domain 1"/>
    <property type="match status" value="1"/>
</dbReference>
<dbReference type="Gene3D" id="1.25.40.10">
    <property type="entry name" value="Tetratricopeptide repeat domain"/>
    <property type="match status" value="2"/>
</dbReference>
<sequence>MADFELPGYEIYERLGRGGMATVYRALHLNLDREVAIKVMDASMSSDENFSERFIREARISARMIHPHILQIYDVNSFDGMNYIAMEYLSGGDLAGLIRGPLEQGLIYDLMLQMTEALDYAATHGYVHRDIKPSNIMLREERDFVLADFGIAKAADSGTQMTQTGLMVGTPSYMSPEQAKGTTVDGRSDLYSLGVLWYEMTTKTLPYDSDSAVSTAVKHLTEDIPTLPDELSAYQEFLSKALAKNADDRFQTGKEMFEALALHRNTFPADAVLVEPLPVDESDADADPEATFDPALTSAAFSQETRVSQSSSPRPSRPYKLSETSRERLSSGFHTAQRRKPQSQQSAGGALKAAVIAVVLAGAGFGGYLLWEQRGSGTASTEELRNVTAELAQAYSALNDNDINRAGIAFRKVLSIDSGNDAAKQGLSDVKAQFTTAIEQAIDDSEFSRADALLSDYGLLFDDSASLERLQSALALAQQEQELEAVQSERVKILLEKAVAAMENGKLFEPSVDNAYEYFMQVTALNASNSAARRGLNQLMTSAIAQAEDFIDENRFPEAREVINKARGIDPASPELIATQQAVESAEEAELKRENRWAAYSEERRDTLTRLLTTAEQQMQSQQFLSPEDGNAYQSVLSILELDPANANANRMLERMADSFLEVATQALEQQEFEQAETALASVSRVTPNHPELEASQAGLRSARQASEEAQARENYLASLLVDADARLASAATDLDAAADAQRLFAEALLRNEGNSAATEGLANTAQAYFDFARDAVKRGDFDNATSALASAAMLAPQRNDILNMQSQMADIEAAWQAQNSEEQLLADANVTAESGDYASAANAYREVMTRYPDSEAAQSGLDAALEGMINSAAQAAASGRFDAASTLLETALGYDISLTAATDLQARLPEMEQQWRAAEEEKALALQQMNDLASAALAAISTGDLSSAQTAYDELAGLPDADEASQRVKRQLQDAYLLATRDELQNQAYDVAEELLLLGKALAPNLADWAELEVEIEIGKASSRRRLGEF</sequence>
<feature type="binding site" evidence="4">
    <location>
        <position position="38"/>
    </location>
    <ligand>
        <name>ATP</name>
        <dbReference type="ChEBI" id="CHEBI:30616"/>
    </ligand>
</feature>
<proteinExistence type="predicted"/>
<keyword evidence="3" id="KW-0802">TPR repeat</keyword>
<comment type="caution">
    <text evidence="7">The sequence shown here is derived from an EMBL/GenBank/DDBJ whole genome shotgun (WGS) entry which is preliminary data.</text>
</comment>
<evidence type="ECO:0000313" key="7">
    <source>
        <dbReference type="EMBL" id="GHD31500.1"/>
    </source>
</evidence>
<dbReference type="Pfam" id="PF00069">
    <property type="entry name" value="Pkinase"/>
    <property type="match status" value="1"/>
</dbReference>
<gene>
    <name evidence="7" type="ORF">GCM10007053_14620</name>
</gene>
<dbReference type="Gene3D" id="3.30.200.20">
    <property type="entry name" value="Phosphorylase Kinase, domain 1"/>
    <property type="match status" value="1"/>
</dbReference>
<dbReference type="PANTHER" id="PTHR24348">
    <property type="entry name" value="SERINE/THREONINE-PROTEIN KINASE UNC-51-RELATED"/>
    <property type="match status" value="1"/>
</dbReference>
<dbReference type="PROSITE" id="PS00108">
    <property type="entry name" value="PROTEIN_KINASE_ST"/>
    <property type="match status" value="1"/>
</dbReference>
<evidence type="ECO:0000256" key="5">
    <source>
        <dbReference type="SAM" id="MobiDB-lite"/>
    </source>
</evidence>
<accession>A0A918XHY8</accession>
<dbReference type="GO" id="GO:0005737">
    <property type="term" value="C:cytoplasm"/>
    <property type="evidence" value="ECO:0007669"/>
    <property type="project" value="TreeGrafter"/>
</dbReference>
<dbReference type="InterPro" id="IPR011990">
    <property type="entry name" value="TPR-like_helical_dom_sf"/>
</dbReference>
<dbReference type="GO" id="GO:0004674">
    <property type="term" value="F:protein serine/threonine kinase activity"/>
    <property type="evidence" value="ECO:0007669"/>
    <property type="project" value="InterPro"/>
</dbReference>
<dbReference type="PROSITE" id="PS50011">
    <property type="entry name" value="PROTEIN_KINASE_DOM"/>
    <property type="match status" value="1"/>
</dbReference>
<dbReference type="PROSITE" id="PS00107">
    <property type="entry name" value="PROTEIN_KINASE_ATP"/>
    <property type="match status" value="1"/>
</dbReference>